<organism evidence="7 8">
    <name type="scientific">Paracoccus litorisediminis</name>
    <dbReference type="NCBI Taxonomy" id="2006130"/>
    <lineage>
        <taxon>Bacteria</taxon>
        <taxon>Pseudomonadati</taxon>
        <taxon>Pseudomonadota</taxon>
        <taxon>Alphaproteobacteria</taxon>
        <taxon>Rhodobacterales</taxon>
        <taxon>Paracoccaceae</taxon>
        <taxon>Paracoccus</taxon>
    </lineage>
</organism>
<keyword evidence="3" id="KW-0288">FMN</keyword>
<sequence length="374" mass="40033">MPQSKLFEPITIGGSTLANRIVIAPMCQYSAEDGKMTDWHLMHLGMLAQSGAGILTIEATAVLPEGRISYADVGLWDDATEAAIDRVLKSVRAWSHMPIAIQLAHAGRKASTAKPWDGGGQIAPDHANGWQTVSASDLPFAASDNPPVALDKAGMAKVREAFAEAARRSVRLGIDAIQIHAAHGYLLHQFLSPLSNKRTDEYGGSLENRMRFPLEVFDAVKAAVPEGYPVTVRLSGTDWVDGDDWQEGGWDSDSTVAISVELEARGCHAIHVSSGGLDPRQKIPVGPNYQVPLARAVKQAVGIPVIAVGLITEAHQAEAIVSTGDADMIAVARTVLYDPRWPWHVAAELGASVTASPQYLRCQPSTLKALFKTA</sequence>
<keyword evidence="2" id="KW-0285">Flavoprotein</keyword>
<dbReference type="Proteomes" id="UP000449846">
    <property type="component" value="Unassembled WGS sequence"/>
</dbReference>
<accession>A0A844HM74</accession>
<dbReference type="GO" id="GO:0010181">
    <property type="term" value="F:FMN binding"/>
    <property type="evidence" value="ECO:0007669"/>
    <property type="project" value="InterPro"/>
</dbReference>
<evidence type="ECO:0000256" key="2">
    <source>
        <dbReference type="ARBA" id="ARBA00022630"/>
    </source>
</evidence>
<dbReference type="GO" id="GO:0050661">
    <property type="term" value="F:NADP binding"/>
    <property type="evidence" value="ECO:0007669"/>
    <property type="project" value="InterPro"/>
</dbReference>
<evidence type="ECO:0000313" key="7">
    <source>
        <dbReference type="EMBL" id="MTH58851.1"/>
    </source>
</evidence>
<proteinExistence type="predicted"/>
<evidence type="ECO:0000259" key="6">
    <source>
        <dbReference type="Pfam" id="PF00724"/>
    </source>
</evidence>
<dbReference type="GO" id="GO:0003959">
    <property type="term" value="F:NADPH dehydrogenase activity"/>
    <property type="evidence" value="ECO:0007669"/>
    <property type="project" value="InterPro"/>
</dbReference>
<name>A0A844HM74_9RHOB</name>
<gene>
    <name evidence="7" type="ORF">GL300_06455</name>
</gene>
<protein>
    <submittedName>
        <fullName evidence="7">Oxidoreductase</fullName>
    </submittedName>
</protein>
<reference evidence="7 8" key="1">
    <citation type="submission" date="2019-11" db="EMBL/GenBank/DDBJ databases">
        <authorList>
            <person name="Dong K."/>
        </authorList>
    </citation>
    <scope>NUCLEOTIDE SEQUENCE [LARGE SCALE GENOMIC DNA]</scope>
    <source>
        <strain evidence="7 8">NBRC 112902</strain>
    </source>
</reference>
<keyword evidence="8" id="KW-1185">Reference proteome</keyword>
<dbReference type="PANTHER" id="PTHR43303">
    <property type="entry name" value="NADPH DEHYDROGENASE C23G7.10C-RELATED"/>
    <property type="match status" value="1"/>
</dbReference>
<dbReference type="Gene3D" id="3.20.20.70">
    <property type="entry name" value="Aldolase class I"/>
    <property type="match status" value="1"/>
</dbReference>
<dbReference type="AlphaFoldDB" id="A0A844HM74"/>
<dbReference type="RefSeq" id="WP_155038791.1">
    <property type="nucleotide sequence ID" value="NZ_JBHGCD010000002.1"/>
</dbReference>
<feature type="domain" description="NADH:flavin oxidoreductase/NADH oxidase N-terminal" evidence="6">
    <location>
        <begin position="5"/>
        <end position="348"/>
    </location>
</feature>
<evidence type="ECO:0000256" key="5">
    <source>
        <dbReference type="ARBA" id="ARBA00023002"/>
    </source>
</evidence>
<dbReference type="CDD" id="cd02932">
    <property type="entry name" value="OYE_YqiM_FMN"/>
    <property type="match status" value="1"/>
</dbReference>
<evidence type="ECO:0000256" key="4">
    <source>
        <dbReference type="ARBA" id="ARBA00022857"/>
    </source>
</evidence>
<dbReference type="PANTHER" id="PTHR43303:SF4">
    <property type="entry name" value="NADPH DEHYDROGENASE C23G7.10C-RELATED"/>
    <property type="match status" value="1"/>
</dbReference>
<dbReference type="InterPro" id="IPR044152">
    <property type="entry name" value="YqjM-like"/>
</dbReference>
<evidence type="ECO:0000256" key="1">
    <source>
        <dbReference type="ARBA" id="ARBA00001917"/>
    </source>
</evidence>
<evidence type="ECO:0000256" key="3">
    <source>
        <dbReference type="ARBA" id="ARBA00022643"/>
    </source>
</evidence>
<dbReference type="OrthoDB" id="9784632at2"/>
<keyword evidence="4" id="KW-0521">NADP</keyword>
<keyword evidence="5" id="KW-0560">Oxidoreductase</keyword>
<dbReference type="Pfam" id="PF00724">
    <property type="entry name" value="Oxidored_FMN"/>
    <property type="match status" value="1"/>
</dbReference>
<comment type="caution">
    <text evidence="7">The sequence shown here is derived from an EMBL/GenBank/DDBJ whole genome shotgun (WGS) entry which is preliminary data.</text>
</comment>
<dbReference type="SUPFAM" id="SSF51395">
    <property type="entry name" value="FMN-linked oxidoreductases"/>
    <property type="match status" value="1"/>
</dbReference>
<dbReference type="InterPro" id="IPR001155">
    <property type="entry name" value="OxRdtase_FMN_N"/>
</dbReference>
<dbReference type="EMBL" id="WMIG01000002">
    <property type="protein sequence ID" value="MTH58851.1"/>
    <property type="molecule type" value="Genomic_DNA"/>
</dbReference>
<dbReference type="InterPro" id="IPR013785">
    <property type="entry name" value="Aldolase_TIM"/>
</dbReference>
<comment type="cofactor">
    <cofactor evidence="1">
        <name>FMN</name>
        <dbReference type="ChEBI" id="CHEBI:58210"/>
    </cofactor>
</comment>
<evidence type="ECO:0000313" key="8">
    <source>
        <dbReference type="Proteomes" id="UP000449846"/>
    </source>
</evidence>